<dbReference type="Proteomes" id="UP000295416">
    <property type="component" value="Unassembled WGS sequence"/>
</dbReference>
<dbReference type="Pfam" id="PF21774">
    <property type="entry name" value="NagJ_C"/>
    <property type="match status" value="1"/>
</dbReference>
<dbReference type="Pfam" id="PF02838">
    <property type="entry name" value="Glyco_hydro_20b"/>
    <property type="match status" value="1"/>
</dbReference>
<feature type="chain" id="PRO_5020502934" evidence="4">
    <location>
        <begin position="30"/>
        <end position="724"/>
    </location>
</feature>
<dbReference type="SUPFAM" id="SSF51445">
    <property type="entry name" value="(Trans)glycosidases"/>
    <property type="match status" value="1"/>
</dbReference>
<dbReference type="Gene3D" id="1.20.58.460">
    <property type="entry name" value="Hyaluronidase post-catalytic domain-like"/>
    <property type="match status" value="1"/>
</dbReference>
<dbReference type="Gene3D" id="3.20.20.80">
    <property type="entry name" value="Glycosidases"/>
    <property type="match status" value="1"/>
</dbReference>
<evidence type="ECO:0000256" key="2">
    <source>
        <dbReference type="ARBA" id="ARBA00023295"/>
    </source>
</evidence>
<feature type="active site" description="Proton donor" evidence="3">
    <location>
        <position position="305"/>
    </location>
</feature>
<feature type="signal peptide" evidence="4">
    <location>
        <begin position="1"/>
        <end position="29"/>
    </location>
</feature>
<gene>
    <name evidence="6" type="ORF">EV207_10988</name>
</gene>
<sequence>MVLFRKSLVFCLACMLLIPMAIGGGQARAKENTNENSFGINPTPQHLKVIGKGFPLTPKVGLVVGDDTDQSAIKVVEQTLKEAGVNKIIKKKANEASPHTPVTIWLGSFSDNPKAKKALKSVTSGKEDLKKEGYLLASGIGNKDNKGIVLAGKDKAGTFYAAKTFDQLIQKRTGRDLVPSVVVADWPDMPIRGSIEGFYGPPWSHEDRLRQLEFYGDNKMNTYIYAPKDDPYHRAKWREPYPQDRLDDLKELVDKAKENHVKLTFSLSPGNTVCYSGDKDFELLMNKMQAVWDLGVRSYAIFLDDISYNFHCDQDKAMFGDDPNPTAAGQAYLLNRFNKEFIQTHKGADRLITVPTGYAGNDSTVYRERFADLLNQDTIVMWTGPAVVPENVTSEGAEKVSQIFKHDLLLWDNYPVNDYDRNRLFLGPLVKRDADLTEHGVLGVTANPMNEAEASKIPLYTIADYTWNPHHYDPKDSWERSIQSFGGDAAEALKDFAENSYSSPINSKESLTLTPLIKAFLTAYKTDEADQAAQNLIAEFEHLQTVPGSLRNKMDNDQFLQEVDPYLNKLEIYSKAGVAAVKALMAKKVDDSDRADHYKEKVKTLMKESDAISQKVGEYVIRPFLVKAVYGETVVSRPLDGVNKARGAGELIQYTPEQGDTTGTNIYGYEVTVVDGKVVKRGGNNSPIPENGYVLSIHGSDWLKDNALLGAKVEINDGQVLITK</sequence>
<keyword evidence="7" id="KW-1185">Reference proteome</keyword>
<feature type="domain" description="GH84" evidence="5">
    <location>
        <begin position="190"/>
        <end position="470"/>
    </location>
</feature>
<evidence type="ECO:0000259" key="5">
    <source>
        <dbReference type="PROSITE" id="PS52009"/>
    </source>
</evidence>
<evidence type="ECO:0000313" key="6">
    <source>
        <dbReference type="EMBL" id="TCP29634.1"/>
    </source>
</evidence>
<dbReference type="InterPro" id="IPR015882">
    <property type="entry name" value="HEX_bac_N"/>
</dbReference>
<dbReference type="InterPro" id="IPR049019">
    <property type="entry name" value="NagJ-like_helical"/>
</dbReference>
<reference evidence="6 7" key="1">
    <citation type="submission" date="2019-03" db="EMBL/GenBank/DDBJ databases">
        <title>Genomic Encyclopedia of Type Strains, Phase IV (KMG-IV): sequencing the most valuable type-strain genomes for metagenomic binning, comparative biology and taxonomic classification.</title>
        <authorList>
            <person name="Goeker M."/>
        </authorList>
    </citation>
    <scope>NUCLEOTIDE SEQUENCE [LARGE SCALE GENOMIC DNA]</scope>
    <source>
        <strain evidence="6 7">DSM 19377</strain>
    </source>
</reference>
<accession>A0A4R2P667</accession>
<dbReference type="InterPro" id="IPR011496">
    <property type="entry name" value="O-GlcNAcase_cat"/>
</dbReference>
<dbReference type="GO" id="GO:0015929">
    <property type="term" value="F:hexosaminidase activity"/>
    <property type="evidence" value="ECO:0007669"/>
    <property type="project" value="UniProtKB-ARBA"/>
</dbReference>
<evidence type="ECO:0000256" key="4">
    <source>
        <dbReference type="SAM" id="SignalP"/>
    </source>
</evidence>
<keyword evidence="2 3" id="KW-0326">Glycosidase</keyword>
<comment type="similarity">
    <text evidence="3">Belongs to the glycosyl hydrolase 84 family.</text>
</comment>
<dbReference type="GO" id="GO:0005975">
    <property type="term" value="P:carbohydrate metabolic process"/>
    <property type="evidence" value="ECO:0007669"/>
    <property type="project" value="UniProtKB-ARBA"/>
</dbReference>
<evidence type="ECO:0000256" key="3">
    <source>
        <dbReference type="PROSITE-ProRule" id="PRU01353"/>
    </source>
</evidence>
<dbReference type="EMBL" id="SLXK01000009">
    <property type="protein sequence ID" value="TCP29634.1"/>
    <property type="molecule type" value="Genomic_DNA"/>
</dbReference>
<dbReference type="PANTHER" id="PTHR13170:SF16">
    <property type="entry name" value="PROTEIN O-GLCNACASE"/>
    <property type="match status" value="1"/>
</dbReference>
<evidence type="ECO:0000313" key="7">
    <source>
        <dbReference type="Proteomes" id="UP000295416"/>
    </source>
</evidence>
<dbReference type="InterPro" id="IPR051822">
    <property type="entry name" value="Glycosyl_Hydrolase_84"/>
</dbReference>
<dbReference type="Gene3D" id="3.30.379.10">
    <property type="entry name" value="Chitobiase/beta-hexosaminidase domain 2-like"/>
    <property type="match status" value="1"/>
</dbReference>
<proteinExistence type="inferred from homology"/>
<name>A0A4R2P667_9BACL</name>
<dbReference type="InterPro" id="IPR029018">
    <property type="entry name" value="Hex-like_dom2"/>
</dbReference>
<dbReference type="AlphaFoldDB" id="A0A4R2P667"/>
<comment type="caution">
    <text evidence="6">The sequence shown here is derived from an EMBL/GenBank/DDBJ whole genome shotgun (WGS) entry which is preliminary data.</text>
</comment>
<dbReference type="Pfam" id="PF07555">
    <property type="entry name" value="NAGidase"/>
    <property type="match status" value="1"/>
</dbReference>
<dbReference type="SUPFAM" id="SSF140657">
    <property type="entry name" value="Hyaluronidase post-catalytic domain-like"/>
    <property type="match status" value="1"/>
</dbReference>
<protein>
    <submittedName>
        <fullName evidence="6">Hyaluronoglucosaminidase</fullName>
    </submittedName>
</protein>
<evidence type="ECO:0000256" key="1">
    <source>
        <dbReference type="ARBA" id="ARBA00022801"/>
    </source>
</evidence>
<dbReference type="PANTHER" id="PTHR13170">
    <property type="entry name" value="O-GLCNACASE"/>
    <property type="match status" value="1"/>
</dbReference>
<dbReference type="SUPFAM" id="SSF55545">
    <property type="entry name" value="beta-N-acetylhexosaminidase-like domain"/>
    <property type="match status" value="1"/>
</dbReference>
<dbReference type="PROSITE" id="PS52009">
    <property type="entry name" value="GH84"/>
    <property type="match status" value="1"/>
</dbReference>
<dbReference type="InterPro" id="IPR017853">
    <property type="entry name" value="GH"/>
</dbReference>
<keyword evidence="1 3" id="KW-0378">Hydrolase</keyword>
<dbReference type="GO" id="GO:1901135">
    <property type="term" value="P:carbohydrate derivative metabolic process"/>
    <property type="evidence" value="ECO:0007669"/>
    <property type="project" value="UniProtKB-ARBA"/>
</dbReference>
<keyword evidence="4" id="KW-0732">Signal</keyword>
<organism evidence="6 7">
    <name type="scientific">Scopulibacillus darangshiensis</name>
    <dbReference type="NCBI Taxonomy" id="442528"/>
    <lineage>
        <taxon>Bacteria</taxon>
        <taxon>Bacillati</taxon>
        <taxon>Bacillota</taxon>
        <taxon>Bacilli</taxon>
        <taxon>Bacillales</taxon>
        <taxon>Sporolactobacillaceae</taxon>
        <taxon>Scopulibacillus</taxon>
    </lineage>
</organism>